<comment type="caution">
    <text evidence="2">The sequence shown here is derived from an EMBL/GenBank/DDBJ whole genome shotgun (WGS) entry which is preliminary data.</text>
</comment>
<feature type="compositionally biased region" description="Low complexity" evidence="1">
    <location>
        <begin position="415"/>
        <end position="430"/>
    </location>
</feature>
<reference evidence="2 3" key="1">
    <citation type="submission" date="2018-04" db="EMBL/GenBank/DDBJ databases">
        <title>The genome of golden apple snail Pomacea canaliculata provides insight into stress tolerance and invasive adaptation.</title>
        <authorList>
            <person name="Liu C."/>
            <person name="Liu B."/>
            <person name="Ren Y."/>
            <person name="Zhang Y."/>
            <person name="Wang H."/>
            <person name="Li S."/>
            <person name="Jiang F."/>
            <person name="Yin L."/>
            <person name="Zhang G."/>
            <person name="Qian W."/>
            <person name="Fan W."/>
        </authorList>
    </citation>
    <scope>NUCLEOTIDE SEQUENCE [LARGE SCALE GENOMIC DNA]</scope>
    <source>
        <strain evidence="2">SZHN2017</strain>
        <tissue evidence="2">Muscle</tissue>
    </source>
</reference>
<feature type="compositionally biased region" description="Basic and acidic residues" evidence="1">
    <location>
        <begin position="473"/>
        <end position="498"/>
    </location>
</feature>
<proteinExistence type="predicted"/>
<feature type="compositionally biased region" description="Basic residues" evidence="1">
    <location>
        <begin position="460"/>
        <end position="472"/>
    </location>
</feature>
<evidence type="ECO:0000313" key="3">
    <source>
        <dbReference type="Proteomes" id="UP000245119"/>
    </source>
</evidence>
<feature type="compositionally biased region" description="Polar residues" evidence="1">
    <location>
        <begin position="57"/>
        <end position="68"/>
    </location>
</feature>
<feature type="region of interest" description="Disordered" evidence="1">
    <location>
        <begin position="379"/>
        <end position="537"/>
    </location>
</feature>
<feature type="compositionally biased region" description="Low complexity" evidence="1">
    <location>
        <begin position="43"/>
        <end position="55"/>
    </location>
</feature>
<feature type="compositionally biased region" description="Basic residues" evidence="1">
    <location>
        <begin position="139"/>
        <end position="154"/>
    </location>
</feature>
<name>A0A2T7PHR9_POMCA</name>
<dbReference type="EMBL" id="PZQS01000004">
    <property type="protein sequence ID" value="PVD32968.1"/>
    <property type="molecule type" value="Genomic_DNA"/>
</dbReference>
<organism evidence="2 3">
    <name type="scientific">Pomacea canaliculata</name>
    <name type="common">Golden apple snail</name>
    <dbReference type="NCBI Taxonomy" id="400727"/>
    <lineage>
        <taxon>Eukaryota</taxon>
        <taxon>Metazoa</taxon>
        <taxon>Spiralia</taxon>
        <taxon>Lophotrochozoa</taxon>
        <taxon>Mollusca</taxon>
        <taxon>Gastropoda</taxon>
        <taxon>Caenogastropoda</taxon>
        <taxon>Architaenioglossa</taxon>
        <taxon>Ampullarioidea</taxon>
        <taxon>Ampullariidae</taxon>
        <taxon>Pomacea</taxon>
    </lineage>
</organism>
<gene>
    <name evidence="2" type="ORF">C0Q70_08416</name>
</gene>
<feature type="region of interest" description="Disordered" evidence="1">
    <location>
        <begin position="1"/>
        <end position="225"/>
    </location>
</feature>
<dbReference type="Proteomes" id="UP000245119">
    <property type="component" value="Linkage Group LG4"/>
</dbReference>
<feature type="compositionally biased region" description="Polar residues" evidence="1">
    <location>
        <begin position="15"/>
        <end position="26"/>
    </location>
</feature>
<dbReference type="STRING" id="400727.A0A2T7PHR9"/>
<protein>
    <recommendedName>
        <fullName evidence="4">EF-hand domain-containing protein</fullName>
    </recommendedName>
</protein>
<accession>A0A2T7PHR9</accession>
<feature type="compositionally biased region" description="Basic and acidic residues" evidence="1">
    <location>
        <begin position="193"/>
        <end position="216"/>
    </location>
</feature>
<evidence type="ECO:0008006" key="4">
    <source>
        <dbReference type="Google" id="ProtNLM"/>
    </source>
</evidence>
<feature type="compositionally biased region" description="Low complexity" evidence="1">
    <location>
        <begin position="379"/>
        <end position="405"/>
    </location>
</feature>
<sequence length="537" mass="60200">MKHTPRCRPTLCRKSGTQGRPGSPSSADDGHIRDDLDLLTDVTGGSTSTRRSGGTEVVNNKTIPTVNFPSTPSQQSEPPPGTFRRNLEESRKKSSKDDSTCKSSTSAKSKSSKSSSSRGSGKPLPADGQDEGGRDKRLNGAKKGKKCQDRHHSRKGAEGEGGNAPQTEETAETTKAAPEAGENLLEVNVKVPDLPHARSPKRDQGRSPGNKNERRLIPPPSEGRQMLPHELLDLNLYHLTGFDFGDMEASTADSSRKKQTSWMNDRMALSQQSSRFELPMDMKELERITPQEYLKTFCIVTSRRLNLYQKVFIKHKDRTNHLNKESLTQCLKEVLIEMLTEDTLSEVFQLVEISEETRIDFRLFSGIAALAERMLYPNYTQPTQTNQPTNQPNQTKPTNQPTNQPNHHRHHHHQQQQQEEPANQPTNQPKPTKPPPPPPPPPPHQQQQQQTAAQDVKHFLLSKKRSKGMLCHRGHDGQERVPTRDPRDRGLRQPDLEAGRGQGRRGHEEASGGSERLQREDGETEYVMRNESGMVFV</sequence>
<feature type="compositionally biased region" description="Pro residues" evidence="1">
    <location>
        <begin position="431"/>
        <end position="444"/>
    </location>
</feature>
<feature type="compositionally biased region" description="Basic and acidic residues" evidence="1">
    <location>
        <begin position="85"/>
        <end position="100"/>
    </location>
</feature>
<evidence type="ECO:0000256" key="1">
    <source>
        <dbReference type="SAM" id="MobiDB-lite"/>
    </source>
</evidence>
<evidence type="ECO:0000313" key="2">
    <source>
        <dbReference type="EMBL" id="PVD32968.1"/>
    </source>
</evidence>
<dbReference type="PANTHER" id="PTHR36696:SF1">
    <property type="entry name" value="EF-HAND DOMAIN-CONTAINING PROTEIN"/>
    <property type="match status" value="1"/>
</dbReference>
<dbReference type="OrthoDB" id="10021598at2759"/>
<keyword evidence="3" id="KW-1185">Reference proteome</keyword>
<feature type="compositionally biased region" description="Low complexity" evidence="1">
    <location>
        <begin position="101"/>
        <end position="122"/>
    </location>
</feature>
<feature type="compositionally biased region" description="Basic and acidic residues" evidence="1">
    <location>
        <begin position="505"/>
        <end position="521"/>
    </location>
</feature>
<dbReference type="AlphaFoldDB" id="A0A2T7PHR9"/>
<dbReference type="PANTHER" id="PTHR36696">
    <property type="entry name" value="AGAP012002-PA"/>
    <property type="match status" value="1"/>
</dbReference>